<dbReference type="InterPro" id="IPR027417">
    <property type="entry name" value="P-loop_NTPase"/>
</dbReference>
<dbReference type="Gene3D" id="3.40.50.300">
    <property type="entry name" value="P-loop containing nucleotide triphosphate hydrolases"/>
    <property type="match status" value="1"/>
</dbReference>
<dbReference type="InterPro" id="IPR022488">
    <property type="entry name" value="PPK2-related"/>
</dbReference>
<evidence type="ECO:0000259" key="3">
    <source>
        <dbReference type="Pfam" id="PF03976"/>
    </source>
</evidence>
<keyword evidence="2 4" id="KW-0418">Kinase</keyword>
<dbReference type="Pfam" id="PF03976">
    <property type="entry name" value="PPK2"/>
    <property type="match status" value="1"/>
</dbReference>
<dbReference type="NCBIfam" id="TIGR03709">
    <property type="entry name" value="PPK2_rel_1"/>
    <property type="match status" value="1"/>
</dbReference>
<dbReference type="SUPFAM" id="SSF52540">
    <property type="entry name" value="P-loop containing nucleoside triphosphate hydrolases"/>
    <property type="match status" value="1"/>
</dbReference>
<organism evidence="4">
    <name type="scientific">Streptomyces sp. R33</name>
    <dbReference type="NCBI Taxonomy" id="3238629"/>
    <lineage>
        <taxon>Bacteria</taxon>
        <taxon>Bacillati</taxon>
        <taxon>Actinomycetota</taxon>
        <taxon>Actinomycetes</taxon>
        <taxon>Kitasatosporales</taxon>
        <taxon>Streptomycetaceae</taxon>
        <taxon>Streptomyces</taxon>
    </lineage>
</organism>
<evidence type="ECO:0000256" key="2">
    <source>
        <dbReference type="ARBA" id="ARBA00022777"/>
    </source>
</evidence>
<name>A0AB39YGG5_9ACTN</name>
<evidence type="ECO:0000313" key="4">
    <source>
        <dbReference type="EMBL" id="XDV68821.1"/>
    </source>
</evidence>
<dbReference type="InterPro" id="IPR022300">
    <property type="entry name" value="PPK2-rel_1"/>
</dbReference>
<keyword evidence="1" id="KW-0808">Transferase</keyword>
<dbReference type="EMBL" id="CP165727">
    <property type="protein sequence ID" value="XDV68821.1"/>
    <property type="molecule type" value="Genomic_DNA"/>
</dbReference>
<protein>
    <submittedName>
        <fullName evidence="4">PPK2 family polyphosphate kinase</fullName>
    </submittedName>
</protein>
<dbReference type="GO" id="GO:0006797">
    <property type="term" value="P:polyphosphate metabolic process"/>
    <property type="evidence" value="ECO:0007669"/>
    <property type="project" value="InterPro"/>
</dbReference>
<dbReference type="PIRSF" id="PIRSF028756">
    <property type="entry name" value="PPK2_prd"/>
    <property type="match status" value="1"/>
</dbReference>
<dbReference type="GO" id="GO:0008976">
    <property type="term" value="F:polyphosphate kinase activity"/>
    <property type="evidence" value="ECO:0007669"/>
    <property type="project" value="InterPro"/>
</dbReference>
<dbReference type="PANTHER" id="PTHR34383">
    <property type="entry name" value="POLYPHOSPHATE:AMP PHOSPHOTRANSFERASE-RELATED"/>
    <property type="match status" value="1"/>
</dbReference>
<accession>A0AB39YGG5</accession>
<proteinExistence type="predicted"/>
<dbReference type="PANTHER" id="PTHR34383:SF3">
    <property type="entry name" value="POLYPHOSPHATE:AMP PHOSPHOTRANSFERASE"/>
    <property type="match status" value="1"/>
</dbReference>
<reference evidence="4" key="1">
    <citation type="submission" date="2024-08" db="EMBL/GenBank/DDBJ databases">
        <authorList>
            <person name="Yu S.T."/>
        </authorList>
    </citation>
    <scope>NUCLEOTIDE SEQUENCE</scope>
    <source>
        <strain evidence="4">R33</strain>
    </source>
</reference>
<dbReference type="InterPro" id="IPR016898">
    <property type="entry name" value="Polyphosphate_phosphotransfera"/>
</dbReference>
<gene>
    <name evidence="4" type="ORF">AB5J51_11395</name>
</gene>
<dbReference type="AlphaFoldDB" id="A0AB39YGG5"/>
<evidence type="ECO:0000256" key="1">
    <source>
        <dbReference type="ARBA" id="ARBA00022679"/>
    </source>
</evidence>
<sequence length="276" mass="31071">MRPLLRVPAGERIDLGAFDPAATPGGPAGKAAGLAATAQLAGPLASLQERLYAASTAGDRRRVLLVLQGTDTSGKGGTVKHVIGFFNPAGCRIRAFKAPTPEEHSHPFLWRIKQALPLPGEIGIFDRSHYEDVLVARVRELVSRSELNRRYAQINRFEESLAQDGVTVVKVLLHIGYEEQRKRLLERLDNPDKHWKFSRADIDERGLWSEYRHAYELALERCSADTAPWYVVPADRKWYRNWAVSKLLLEHLEEIGPRYPAADFDVEACRARLLET</sequence>
<feature type="domain" description="Polyphosphate kinase-2-related" evidence="3">
    <location>
        <begin position="33"/>
        <end position="254"/>
    </location>
</feature>